<feature type="compositionally biased region" description="Polar residues" evidence="1">
    <location>
        <begin position="148"/>
        <end position="157"/>
    </location>
</feature>
<evidence type="ECO:0000256" key="1">
    <source>
        <dbReference type="SAM" id="MobiDB-lite"/>
    </source>
</evidence>
<name>A0A9W6C0N3_9CHLO</name>
<protein>
    <submittedName>
        <fullName evidence="2">Uncharacterized protein</fullName>
    </submittedName>
</protein>
<keyword evidence="3" id="KW-1185">Reference proteome</keyword>
<evidence type="ECO:0000313" key="3">
    <source>
        <dbReference type="Proteomes" id="UP001165080"/>
    </source>
</evidence>
<evidence type="ECO:0000313" key="2">
    <source>
        <dbReference type="EMBL" id="GLC61240.1"/>
    </source>
</evidence>
<comment type="caution">
    <text evidence="2">The sequence shown here is derived from an EMBL/GenBank/DDBJ whole genome shotgun (WGS) entry which is preliminary data.</text>
</comment>
<feature type="region of interest" description="Disordered" evidence="1">
    <location>
        <begin position="47"/>
        <end position="68"/>
    </location>
</feature>
<sequence>MASFAKPPCVPASLVLTRQDVQAAYDVISDERMGRYVEDALRNLFGGPESGPASSAGGAAAQPGRGPVRRLRPDALLRGFLVRIFSAEWSAFVMCPLLQVVVVGGGGGDHNPQEVEVEVEVAMARRDGSPPYNLRVPLQKLLPRDEPSSSSPRTQQQDPHRRPVTGLSYRATTEDARFDAIFVDAVSRAYGAGFLIRTDPRVASVLRELLGALHDLRTALHHRDVLRARYGTQYDGLYGEQDDVKDDRVRRLIDELRLKVAQAGAAPHTAVEQQQQPHSAASSSQPAAGAARHAPLARAPGAATAPPSRAVPPISAAQRPNGGGGAGANGVGGGGVGLQARPVSAVPVQLPAVEPGRWTQLQGKYCLVYLELIDILTKYGVFNCPDGAAATAAWSSMPTERHDRASALDRKLKGA</sequence>
<gene>
    <name evidence="2" type="primary">PLESTBF000883</name>
    <name evidence="2" type="ORF">PLESTB_001734900</name>
</gene>
<feature type="region of interest" description="Disordered" evidence="1">
    <location>
        <begin position="141"/>
        <end position="169"/>
    </location>
</feature>
<dbReference type="Proteomes" id="UP001165080">
    <property type="component" value="Unassembled WGS sequence"/>
</dbReference>
<feature type="compositionally biased region" description="Low complexity" evidence="1">
    <location>
        <begin position="273"/>
        <end position="308"/>
    </location>
</feature>
<reference evidence="2 3" key="1">
    <citation type="journal article" date="2023" name="Commun. Biol.">
        <title>Reorganization of the ancestral sex-determining regions during the evolution of trioecy in Pleodorina starrii.</title>
        <authorList>
            <person name="Takahashi K."/>
            <person name="Suzuki S."/>
            <person name="Kawai-Toyooka H."/>
            <person name="Yamamoto K."/>
            <person name="Hamaji T."/>
            <person name="Ootsuki R."/>
            <person name="Yamaguchi H."/>
            <person name="Kawachi M."/>
            <person name="Higashiyama T."/>
            <person name="Nozaki H."/>
        </authorList>
    </citation>
    <scope>NUCLEOTIDE SEQUENCE [LARGE SCALE GENOMIC DNA]</scope>
    <source>
        <strain evidence="2 3">NIES-4479</strain>
    </source>
</reference>
<dbReference type="AlphaFoldDB" id="A0A9W6C0N3"/>
<feature type="compositionally biased region" description="Gly residues" evidence="1">
    <location>
        <begin position="321"/>
        <end position="330"/>
    </location>
</feature>
<accession>A0A9W6C0N3</accession>
<dbReference type="EMBL" id="BRXU01000044">
    <property type="protein sequence ID" value="GLC61240.1"/>
    <property type="molecule type" value="Genomic_DNA"/>
</dbReference>
<feature type="compositionally biased region" description="Low complexity" evidence="1">
    <location>
        <begin position="47"/>
        <end position="66"/>
    </location>
</feature>
<feature type="region of interest" description="Disordered" evidence="1">
    <location>
        <begin position="264"/>
        <end position="330"/>
    </location>
</feature>
<proteinExistence type="predicted"/>
<organism evidence="2 3">
    <name type="scientific">Pleodorina starrii</name>
    <dbReference type="NCBI Taxonomy" id="330485"/>
    <lineage>
        <taxon>Eukaryota</taxon>
        <taxon>Viridiplantae</taxon>
        <taxon>Chlorophyta</taxon>
        <taxon>core chlorophytes</taxon>
        <taxon>Chlorophyceae</taxon>
        <taxon>CS clade</taxon>
        <taxon>Chlamydomonadales</taxon>
        <taxon>Volvocaceae</taxon>
        <taxon>Pleodorina</taxon>
    </lineage>
</organism>